<name>A0A1H1TY57_MUCMA</name>
<feature type="transmembrane region" description="Helical" evidence="1">
    <location>
        <begin position="82"/>
        <end position="102"/>
    </location>
</feature>
<accession>A0A1H1TY57</accession>
<organism evidence="2 3">
    <name type="scientific">Mucilaginibacter mallensis</name>
    <dbReference type="NCBI Taxonomy" id="652787"/>
    <lineage>
        <taxon>Bacteria</taxon>
        <taxon>Pseudomonadati</taxon>
        <taxon>Bacteroidota</taxon>
        <taxon>Sphingobacteriia</taxon>
        <taxon>Sphingobacteriales</taxon>
        <taxon>Sphingobacteriaceae</taxon>
        <taxon>Mucilaginibacter</taxon>
    </lineage>
</organism>
<keyword evidence="1" id="KW-1133">Transmembrane helix</keyword>
<reference evidence="2 3" key="1">
    <citation type="submission" date="2016-10" db="EMBL/GenBank/DDBJ databases">
        <authorList>
            <person name="de Groot N.N."/>
        </authorList>
    </citation>
    <scope>NUCLEOTIDE SEQUENCE [LARGE SCALE GENOMIC DNA]</scope>
    <source>
        <strain evidence="2 3">MP1X4</strain>
    </source>
</reference>
<keyword evidence="1" id="KW-0472">Membrane</keyword>
<keyword evidence="3" id="KW-1185">Reference proteome</keyword>
<feature type="transmembrane region" description="Helical" evidence="1">
    <location>
        <begin position="12"/>
        <end position="36"/>
    </location>
</feature>
<dbReference type="AlphaFoldDB" id="A0A1H1TY57"/>
<gene>
    <name evidence="2" type="ORF">SAMN05216490_1548</name>
</gene>
<keyword evidence="1" id="KW-0812">Transmembrane</keyword>
<sequence>MTQTGLIIVFRMKIVSIILTIILALVLVNTILLIHANYLGLSAFGVKSSMFIRSQAPFINIALVYLVAVAISLFFNWKKRYLMNVSLCGIMVIVYFIIPFLHHII</sequence>
<proteinExistence type="predicted"/>
<dbReference type="EMBL" id="LT629740">
    <property type="protein sequence ID" value="SDS65195.1"/>
    <property type="molecule type" value="Genomic_DNA"/>
</dbReference>
<dbReference type="Proteomes" id="UP000199679">
    <property type="component" value="Chromosome I"/>
</dbReference>
<evidence type="ECO:0000313" key="3">
    <source>
        <dbReference type="Proteomes" id="UP000199679"/>
    </source>
</evidence>
<evidence type="ECO:0000256" key="1">
    <source>
        <dbReference type="SAM" id="Phobius"/>
    </source>
</evidence>
<dbReference type="STRING" id="652787.SAMN05216490_1548"/>
<protein>
    <submittedName>
        <fullName evidence="2">Uncharacterized protein</fullName>
    </submittedName>
</protein>
<feature type="transmembrane region" description="Helical" evidence="1">
    <location>
        <begin position="56"/>
        <end position="75"/>
    </location>
</feature>
<evidence type="ECO:0000313" key="2">
    <source>
        <dbReference type="EMBL" id="SDS65195.1"/>
    </source>
</evidence>